<dbReference type="RefSeq" id="WP_089965275.1">
    <property type="nucleotide sequence ID" value="NZ_FOCQ01000002.1"/>
</dbReference>
<dbReference type="STRING" id="1173111.SAMN05444955_102254"/>
<dbReference type="EMBL" id="FOCQ01000002">
    <property type="protein sequence ID" value="SEM83753.1"/>
    <property type="molecule type" value="Genomic_DNA"/>
</dbReference>
<gene>
    <name evidence="1" type="ORF">SAMN05444955_102254</name>
</gene>
<dbReference type="Proteomes" id="UP000199695">
    <property type="component" value="Unassembled WGS sequence"/>
</dbReference>
<organism evidence="1 2">
    <name type="scientific">Lihuaxuella thermophila</name>
    <dbReference type="NCBI Taxonomy" id="1173111"/>
    <lineage>
        <taxon>Bacteria</taxon>
        <taxon>Bacillati</taxon>
        <taxon>Bacillota</taxon>
        <taxon>Bacilli</taxon>
        <taxon>Bacillales</taxon>
        <taxon>Thermoactinomycetaceae</taxon>
        <taxon>Lihuaxuella</taxon>
    </lineage>
</organism>
<keyword evidence="2" id="KW-1185">Reference proteome</keyword>
<accession>A0A1H8BLT5</accession>
<dbReference type="AlphaFoldDB" id="A0A1H8BLT5"/>
<dbReference type="OrthoDB" id="2986766at2"/>
<reference evidence="1 2" key="1">
    <citation type="submission" date="2016-10" db="EMBL/GenBank/DDBJ databases">
        <authorList>
            <person name="de Groot N.N."/>
        </authorList>
    </citation>
    <scope>NUCLEOTIDE SEQUENCE [LARGE SCALE GENOMIC DNA]</scope>
    <source>
        <strain evidence="1 2">DSM 46701</strain>
    </source>
</reference>
<evidence type="ECO:0000313" key="1">
    <source>
        <dbReference type="EMBL" id="SEM83753.1"/>
    </source>
</evidence>
<sequence>MLEREFVIEPVREFFDLFFSLLGDRKRYKYLLEFYRDRRELGFRYLYGNPGDYTEIEKLKIRTAEFQKQLAVMLTLLLILSVSLS</sequence>
<evidence type="ECO:0000313" key="2">
    <source>
        <dbReference type="Proteomes" id="UP000199695"/>
    </source>
</evidence>
<proteinExistence type="predicted"/>
<name>A0A1H8BLT5_9BACL</name>
<protein>
    <submittedName>
        <fullName evidence="1">Uncharacterized protein</fullName>
    </submittedName>
</protein>